<name>A0ABW1VJD0_9GAMM</name>
<dbReference type="RefSeq" id="WP_212708279.1">
    <property type="nucleotide sequence ID" value="NZ_BAAAFW010000017.1"/>
</dbReference>
<proteinExistence type="predicted"/>
<dbReference type="InterPro" id="IPR047839">
    <property type="entry name" value="YoaK-like"/>
</dbReference>
<keyword evidence="1" id="KW-1133">Transmembrane helix</keyword>
<keyword evidence="1" id="KW-0812">Transmembrane</keyword>
<evidence type="ECO:0000256" key="1">
    <source>
        <dbReference type="SAM" id="Phobius"/>
    </source>
</evidence>
<sequence length="32" mass="3436">MKTGYLFPIAIIVAGVALLIWFIASGAWMPGQ</sequence>
<keyword evidence="1" id="KW-0472">Membrane</keyword>
<reference evidence="3" key="1">
    <citation type="journal article" date="2019" name="Int. J. Syst. Evol. Microbiol.">
        <title>The Global Catalogue of Microorganisms (GCM) 10K type strain sequencing project: providing services to taxonomists for standard genome sequencing and annotation.</title>
        <authorList>
            <consortium name="The Broad Institute Genomics Platform"/>
            <consortium name="The Broad Institute Genome Sequencing Center for Infectious Disease"/>
            <person name="Wu L."/>
            <person name="Ma J."/>
        </authorList>
    </citation>
    <scope>NUCLEOTIDE SEQUENCE [LARGE SCALE GENOMIC DNA]</scope>
    <source>
        <strain evidence="3">CGMCC 4.1530</strain>
    </source>
</reference>
<keyword evidence="3" id="KW-1185">Reference proteome</keyword>
<protein>
    <submittedName>
        <fullName evidence="2">YoaK family small membrane protein</fullName>
    </submittedName>
</protein>
<organism evidence="2 3">
    <name type="scientific">Tatumella punctata</name>
    <dbReference type="NCBI Taxonomy" id="399969"/>
    <lineage>
        <taxon>Bacteria</taxon>
        <taxon>Pseudomonadati</taxon>
        <taxon>Pseudomonadota</taxon>
        <taxon>Gammaproteobacteria</taxon>
        <taxon>Enterobacterales</taxon>
        <taxon>Erwiniaceae</taxon>
        <taxon>Tatumella</taxon>
    </lineage>
</organism>
<feature type="transmembrane region" description="Helical" evidence="1">
    <location>
        <begin position="6"/>
        <end position="29"/>
    </location>
</feature>
<accession>A0ABW1VJD0</accession>
<dbReference type="Proteomes" id="UP001596215">
    <property type="component" value="Unassembled WGS sequence"/>
</dbReference>
<evidence type="ECO:0000313" key="3">
    <source>
        <dbReference type="Proteomes" id="UP001596215"/>
    </source>
</evidence>
<comment type="caution">
    <text evidence="2">The sequence shown here is derived from an EMBL/GenBank/DDBJ whole genome shotgun (WGS) entry which is preliminary data.</text>
</comment>
<dbReference type="NCBIfam" id="NF033821">
    <property type="entry name" value="YoaK"/>
    <property type="match status" value="1"/>
</dbReference>
<dbReference type="EMBL" id="JBHSUC010000001">
    <property type="protein sequence ID" value="MFC6360628.1"/>
    <property type="molecule type" value="Genomic_DNA"/>
</dbReference>
<evidence type="ECO:0000313" key="2">
    <source>
        <dbReference type="EMBL" id="MFC6360628.1"/>
    </source>
</evidence>
<gene>
    <name evidence="2" type="ORF">ACFP73_00665</name>
</gene>